<dbReference type="AlphaFoldDB" id="A0A0B6Y4H1"/>
<dbReference type="EMBL" id="HACG01003545">
    <property type="protein sequence ID" value="CEK50410.1"/>
    <property type="molecule type" value="Transcribed_RNA"/>
</dbReference>
<feature type="non-terminal residue" evidence="1">
    <location>
        <position position="57"/>
    </location>
</feature>
<accession>A0A0B6Y4H1</accession>
<proteinExistence type="predicted"/>
<name>A0A0B6Y4H1_9EUPU</name>
<sequence>MTLDLRCTKADLVHCLPNTSNQCSISCCGNSLEYIFREIGSESWDCCSNLTNMTARF</sequence>
<evidence type="ECO:0000313" key="1">
    <source>
        <dbReference type="EMBL" id="CEK50410.1"/>
    </source>
</evidence>
<gene>
    <name evidence="1" type="primary">ORF10690</name>
</gene>
<reference evidence="1" key="1">
    <citation type="submission" date="2014-12" db="EMBL/GenBank/DDBJ databases">
        <title>Insight into the proteome of Arion vulgaris.</title>
        <authorList>
            <person name="Aradska J."/>
            <person name="Bulat T."/>
            <person name="Smidak R."/>
            <person name="Sarate P."/>
            <person name="Gangsoo J."/>
            <person name="Sialana F."/>
            <person name="Bilban M."/>
            <person name="Lubec G."/>
        </authorList>
    </citation>
    <scope>NUCLEOTIDE SEQUENCE</scope>
    <source>
        <tissue evidence="1">Skin</tissue>
    </source>
</reference>
<organism evidence="1">
    <name type="scientific">Arion vulgaris</name>
    <dbReference type="NCBI Taxonomy" id="1028688"/>
    <lineage>
        <taxon>Eukaryota</taxon>
        <taxon>Metazoa</taxon>
        <taxon>Spiralia</taxon>
        <taxon>Lophotrochozoa</taxon>
        <taxon>Mollusca</taxon>
        <taxon>Gastropoda</taxon>
        <taxon>Heterobranchia</taxon>
        <taxon>Euthyneura</taxon>
        <taxon>Panpulmonata</taxon>
        <taxon>Eupulmonata</taxon>
        <taxon>Stylommatophora</taxon>
        <taxon>Helicina</taxon>
        <taxon>Arionoidea</taxon>
        <taxon>Arionidae</taxon>
        <taxon>Arion</taxon>
    </lineage>
</organism>
<protein>
    <submittedName>
        <fullName evidence="1">Uncharacterized protein</fullName>
    </submittedName>
</protein>